<comment type="function">
    <text evidence="4">Catalyzes the reversible isomerization-deamination of glucosamine 6-phosphate (GlcN6P) to form fructose 6-phosphate (Fru6P) and ammonium ion.</text>
</comment>
<gene>
    <name evidence="4" type="primary">nagB</name>
    <name evidence="6" type="ORF">T458_21025</name>
</gene>
<dbReference type="CDD" id="cd01399">
    <property type="entry name" value="GlcN6P_deaminase"/>
    <property type="match status" value="1"/>
</dbReference>
<dbReference type="HAMAP" id="MF_01241">
    <property type="entry name" value="GlcN6P_deamin"/>
    <property type="match status" value="1"/>
</dbReference>
<proteinExistence type="inferred from homology"/>
<comment type="caution">
    <text evidence="6">The sequence shown here is derived from an EMBL/GenBank/DDBJ whole genome shotgun (WGS) entry which is preliminary data.</text>
</comment>
<sequence length="255" mass="27468">MSNVKLLLVEGYQEMSKVAAQLFAQEVKRKPDLVLGLATGGTPVGMYEELIRMHRTEGLSFSQATSFNLDEYVGLDAQHPQSYRTYMQEHLFAQIDMAAERTNIPRGDAQDLEQECARYEQAIAEAGGIDIQVLGIGTNGHIGFNEPGSSASSKTRVVQLTPSTIEANARFFESVEEVPTQAVSMGIATILGAKKIVLLASGEAKAQAVRDMLEGEMTPDVPASLLQMHDDVTVIVDAPAASLLSAVTIGRAKTE</sequence>
<keyword evidence="2 4" id="KW-0378">Hydrolase</keyword>
<feature type="active site" description="Proton acceptor; for enolization step" evidence="4">
    <location>
        <position position="70"/>
    </location>
</feature>
<keyword evidence="7" id="KW-1185">Reference proteome</keyword>
<dbReference type="AlphaFoldDB" id="V6M4R6"/>
<dbReference type="Proteomes" id="UP000017973">
    <property type="component" value="Unassembled WGS sequence"/>
</dbReference>
<evidence type="ECO:0000313" key="6">
    <source>
        <dbReference type="EMBL" id="EST53322.1"/>
    </source>
</evidence>
<comment type="caution">
    <text evidence="4">Lacks conserved residue(s) required for the propagation of feature annotation.</text>
</comment>
<dbReference type="EC" id="3.5.99.6" evidence="4"/>
<dbReference type="GO" id="GO:0019262">
    <property type="term" value="P:N-acetylneuraminate catabolic process"/>
    <property type="evidence" value="ECO:0007669"/>
    <property type="project" value="UniProtKB-UniRule"/>
</dbReference>
<dbReference type="NCBIfam" id="NF001684">
    <property type="entry name" value="PRK00443.1-4"/>
    <property type="match status" value="1"/>
</dbReference>
<dbReference type="InterPro" id="IPR004547">
    <property type="entry name" value="Glucosamine6P_isomerase"/>
</dbReference>
<dbReference type="GO" id="GO:0005737">
    <property type="term" value="C:cytoplasm"/>
    <property type="evidence" value="ECO:0007669"/>
    <property type="project" value="TreeGrafter"/>
</dbReference>
<dbReference type="FunFam" id="3.40.50.1360:FF:000003">
    <property type="entry name" value="Glucosamine-6-phosphate deaminase"/>
    <property type="match status" value="1"/>
</dbReference>
<feature type="active site" description="Proton acceptor; for ring-opening step" evidence="4">
    <location>
        <position position="141"/>
    </location>
</feature>
<keyword evidence="3 4" id="KW-0119">Carbohydrate metabolism</keyword>
<dbReference type="Pfam" id="PF01182">
    <property type="entry name" value="Glucosamine_iso"/>
    <property type="match status" value="1"/>
</dbReference>
<protein>
    <recommendedName>
        <fullName evidence="4">Glucosamine-6-phosphate deaminase</fullName>
        <ecNumber evidence="4">3.5.99.6</ecNumber>
    </recommendedName>
    <alternativeName>
        <fullName evidence="4">GlcN6P deaminase</fullName>
        <shortName evidence="4">GNPDA</shortName>
    </alternativeName>
    <alternativeName>
        <fullName evidence="4">Glucosamine-6-phosphate isomerase</fullName>
    </alternativeName>
</protein>
<dbReference type="STRING" id="1408254.T458_21025"/>
<dbReference type="GO" id="GO:0006046">
    <property type="term" value="P:N-acetylglucosamine catabolic process"/>
    <property type="evidence" value="ECO:0007669"/>
    <property type="project" value="UniProtKB-UniRule"/>
</dbReference>
<accession>V6M4R6</accession>
<dbReference type="InterPro" id="IPR006148">
    <property type="entry name" value="Glc/Gal-6P_isomerase"/>
</dbReference>
<dbReference type="GO" id="GO:0004342">
    <property type="term" value="F:glucosamine-6-phosphate deaminase activity"/>
    <property type="evidence" value="ECO:0007669"/>
    <property type="project" value="UniProtKB-UniRule"/>
</dbReference>
<dbReference type="Gene3D" id="3.40.50.1360">
    <property type="match status" value="1"/>
</dbReference>
<name>V6M4R6_9BACL</name>
<organism evidence="6 7">
    <name type="scientific">Brevibacillus panacihumi W25</name>
    <dbReference type="NCBI Taxonomy" id="1408254"/>
    <lineage>
        <taxon>Bacteria</taxon>
        <taxon>Bacillati</taxon>
        <taxon>Bacillota</taxon>
        <taxon>Bacilli</taxon>
        <taxon>Bacillales</taxon>
        <taxon>Paenibacillaceae</taxon>
        <taxon>Brevibacillus</taxon>
    </lineage>
</organism>
<comment type="similarity">
    <text evidence="4">Belongs to the glucosamine/galactosamine-6-phosphate isomerase family. NagB subfamily.</text>
</comment>
<evidence type="ECO:0000256" key="4">
    <source>
        <dbReference type="HAMAP-Rule" id="MF_01241"/>
    </source>
</evidence>
<evidence type="ECO:0000256" key="3">
    <source>
        <dbReference type="ARBA" id="ARBA00023277"/>
    </source>
</evidence>
<dbReference type="eggNOG" id="COG0363">
    <property type="taxonomic scope" value="Bacteria"/>
</dbReference>
<evidence type="ECO:0000259" key="5">
    <source>
        <dbReference type="Pfam" id="PF01182"/>
    </source>
</evidence>
<comment type="pathway">
    <text evidence="4">Amino-sugar metabolism; N-acetylneuraminate degradation; D-fructose 6-phosphate from N-acetylneuraminate: step 5/5.</text>
</comment>
<dbReference type="GO" id="GO:0042802">
    <property type="term" value="F:identical protein binding"/>
    <property type="evidence" value="ECO:0007669"/>
    <property type="project" value="TreeGrafter"/>
</dbReference>
<dbReference type="NCBIfam" id="TIGR00502">
    <property type="entry name" value="nagB"/>
    <property type="match status" value="1"/>
</dbReference>
<dbReference type="SUPFAM" id="SSF100950">
    <property type="entry name" value="NagB/RpiA/CoA transferase-like"/>
    <property type="match status" value="1"/>
</dbReference>
<dbReference type="UniPathway" id="UPA00629">
    <property type="reaction ID" value="UER00684"/>
</dbReference>
<dbReference type="PANTHER" id="PTHR11280">
    <property type="entry name" value="GLUCOSAMINE-6-PHOSPHATE ISOMERASE"/>
    <property type="match status" value="1"/>
</dbReference>
<dbReference type="InterPro" id="IPR037171">
    <property type="entry name" value="NagB/RpiA_transferase-like"/>
</dbReference>
<evidence type="ECO:0000313" key="7">
    <source>
        <dbReference type="Proteomes" id="UP000017973"/>
    </source>
</evidence>
<dbReference type="HOGENOM" id="CLU_049611_1_1_9"/>
<dbReference type="GO" id="GO:0006043">
    <property type="term" value="P:glucosamine catabolic process"/>
    <property type="evidence" value="ECO:0007669"/>
    <property type="project" value="TreeGrafter"/>
</dbReference>
<dbReference type="PANTHER" id="PTHR11280:SF5">
    <property type="entry name" value="GLUCOSAMINE-6-PHOSPHATE ISOMERASE"/>
    <property type="match status" value="1"/>
</dbReference>
<evidence type="ECO:0000256" key="1">
    <source>
        <dbReference type="ARBA" id="ARBA00000644"/>
    </source>
</evidence>
<feature type="active site" description="For ring-opening step" evidence="4">
    <location>
        <position position="139"/>
    </location>
</feature>
<dbReference type="PROSITE" id="PS01161">
    <property type="entry name" value="GLC_GALNAC_ISOMERASE"/>
    <property type="match status" value="1"/>
</dbReference>
<comment type="catalytic activity">
    <reaction evidence="1 4">
        <text>alpha-D-glucosamine 6-phosphate + H2O = beta-D-fructose 6-phosphate + NH4(+)</text>
        <dbReference type="Rhea" id="RHEA:12172"/>
        <dbReference type="ChEBI" id="CHEBI:15377"/>
        <dbReference type="ChEBI" id="CHEBI:28938"/>
        <dbReference type="ChEBI" id="CHEBI:57634"/>
        <dbReference type="ChEBI" id="CHEBI:75989"/>
        <dbReference type="EC" id="3.5.99.6"/>
    </reaction>
</comment>
<evidence type="ECO:0000256" key="2">
    <source>
        <dbReference type="ARBA" id="ARBA00022801"/>
    </source>
</evidence>
<feature type="domain" description="Glucosamine/galactosamine-6-phosphate isomerase" evidence="5">
    <location>
        <begin position="14"/>
        <end position="232"/>
    </location>
</feature>
<dbReference type="InterPro" id="IPR018321">
    <property type="entry name" value="Glucosamine6P_isomerase_CS"/>
</dbReference>
<feature type="active site" description="For ring-opening step" evidence="4">
    <location>
        <position position="146"/>
    </location>
</feature>
<reference evidence="6 7" key="1">
    <citation type="journal article" date="2014" name="Genome Announc.">
        <title>Draft Genome Sequence of Brevibacillus panacihumi Strain W25, a Halotolerant Hydrocarbon-Degrading Bacterium.</title>
        <authorList>
            <person name="Wang X."/>
            <person name="Jin D."/>
            <person name="Zhou L."/>
            <person name="Wu L."/>
            <person name="An W."/>
            <person name="Chen Y."/>
            <person name="Zhao L."/>
        </authorList>
    </citation>
    <scope>NUCLEOTIDE SEQUENCE [LARGE SCALE GENOMIC DNA]</scope>
    <source>
        <strain evidence="6 7">W25</strain>
    </source>
</reference>
<dbReference type="GO" id="GO:0005975">
    <property type="term" value="P:carbohydrate metabolic process"/>
    <property type="evidence" value="ECO:0007669"/>
    <property type="project" value="InterPro"/>
</dbReference>
<dbReference type="EMBL" id="AYJU01000017">
    <property type="protein sequence ID" value="EST53322.1"/>
    <property type="molecule type" value="Genomic_DNA"/>
</dbReference>
<dbReference type="PATRIC" id="fig|1408254.3.peg.4124"/>